<accession>A0ABW0P4D0</accession>
<evidence type="ECO:0000313" key="2">
    <source>
        <dbReference type="EMBL" id="MFC5506573.1"/>
    </source>
</evidence>
<feature type="chain" id="PRO_5045417661" evidence="1">
    <location>
        <begin position="22"/>
        <end position="120"/>
    </location>
</feature>
<reference evidence="3" key="1">
    <citation type="journal article" date="2019" name="Int. J. Syst. Evol. Microbiol.">
        <title>The Global Catalogue of Microorganisms (GCM) 10K type strain sequencing project: providing services to taxonomists for standard genome sequencing and annotation.</title>
        <authorList>
            <consortium name="The Broad Institute Genomics Platform"/>
            <consortium name="The Broad Institute Genome Sequencing Center for Infectious Disease"/>
            <person name="Wu L."/>
            <person name="Ma J."/>
        </authorList>
    </citation>
    <scope>NUCLEOTIDE SEQUENCE [LARGE SCALE GENOMIC DNA]</scope>
    <source>
        <strain evidence="3">CCUG 43117</strain>
    </source>
</reference>
<comment type="caution">
    <text evidence="2">The sequence shown here is derived from an EMBL/GenBank/DDBJ whole genome shotgun (WGS) entry which is preliminary data.</text>
</comment>
<dbReference type="EMBL" id="JBHSLU010000046">
    <property type="protein sequence ID" value="MFC5506573.1"/>
    <property type="molecule type" value="Genomic_DNA"/>
</dbReference>
<keyword evidence="1" id="KW-0732">Signal</keyword>
<organism evidence="2 3">
    <name type="scientific">Bosea massiliensis</name>
    <dbReference type="NCBI Taxonomy" id="151419"/>
    <lineage>
        <taxon>Bacteria</taxon>
        <taxon>Pseudomonadati</taxon>
        <taxon>Pseudomonadota</taxon>
        <taxon>Alphaproteobacteria</taxon>
        <taxon>Hyphomicrobiales</taxon>
        <taxon>Boseaceae</taxon>
        <taxon>Bosea</taxon>
    </lineage>
</organism>
<proteinExistence type="predicted"/>
<evidence type="ECO:0000256" key="1">
    <source>
        <dbReference type="SAM" id="SignalP"/>
    </source>
</evidence>
<name>A0ABW0P4D0_9HYPH</name>
<gene>
    <name evidence="2" type="ORF">ACFPN9_15055</name>
</gene>
<keyword evidence="3" id="KW-1185">Reference proteome</keyword>
<feature type="signal peptide" evidence="1">
    <location>
        <begin position="1"/>
        <end position="21"/>
    </location>
</feature>
<sequence>MRIPAAILAALLALPSAPSLGDVAYENWPVLTDPFPSTGGGGIMIHDYDPVVADGRCSTNFRAIEPNGTVYRNAIVFDAVETQGGILCTNGQWRSLDSDASGTTPFKVFIKAGVKRGTAE</sequence>
<protein>
    <submittedName>
        <fullName evidence="2">Uncharacterized protein</fullName>
    </submittedName>
</protein>
<evidence type="ECO:0000313" key="3">
    <source>
        <dbReference type="Proteomes" id="UP001596060"/>
    </source>
</evidence>
<dbReference type="RefSeq" id="WP_066719315.1">
    <property type="nucleotide sequence ID" value="NZ_JBHSLU010000046.1"/>
</dbReference>
<dbReference type="Proteomes" id="UP001596060">
    <property type="component" value="Unassembled WGS sequence"/>
</dbReference>